<keyword evidence="3" id="KW-0175">Coiled coil</keyword>
<evidence type="ECO:0000256" key="1">
    <source>
        <dbReference type="ARBA" id="ARBA00022741"/>
    </source>
</evidence>
<dbReference type="InterPro" id="IPR003439">
    <property type="entry name" value="ABC_transporter-like_ATP-bd"/>
</dbReference>
<feature type="domain" description="ABC transporter" evidence="4">
    <location>
        <begin position="4"/>
        <end position="259"/>
    </location>
</feature>
<feature type="coiled-coil region" evidence="3">
    <location>
        <begin position="87"/>
        <end position="114"/>
    </location>
</feature>
<evidence type="ECO:0000313" key="6">
    <source>
        <dbReference type="Proteomes" id="UP001208567"/>
    </source>
</evidence>
<proteinExistence type="predicted"/>
<dbReference type="InterPro" id="IPR027417">
    <property type="entry name" value="P-loop_NTPase"/>
</dbReference>
<dbReference type="InterPro" id="IPR032781">
    <property type="entry name" value="ABC_tran_Xtn"/>
</dbReference>
<evidence type="ECO:0000259" key="4">
    <source>
        <dbReference type="PROSITE" id="PS50893"/>
    </source>
</evidence>
<dbReference type="SUPFAM" id="SSF52540">
    <property type="entry name" value="P-loop containing nucleoside triphosphate hydrolases"/>
    <property type="match status" value="2"/>
</dbReference>
<gene>
    <name evidence="5" type="ORF">bsdE14_05020</name>
</gene>
<feature type="domain" description="ABC transporter" evidence="4">
    <location>
        <begin position="333"/>
        <end position="545"/>
    </location>
</feature>
<keyword evidence="2 5" id="KW-0067">ATP-binding</keyword>
<sequence>MIELALNGVAKYFGATQVLKNITFEVQTSEKVGLVGRNGSGKSTILKLIAGIEKPDSGSVMIKKGCVVGYLAQIPSYPDSYTVNDVLNSAFEKVKVIEKQMKDLELIMKSLTANELDRALKQYSELQQHYEIMGGYDREEKLSKVCIGLKFSEALINQHFNILSGGEKTSVVLGRMLLESPGLLILDEPTNHLDVDAVEWLEEYLKQYNGMVLVVSHDRYFLDRVVTKIVEVEDMESETYIGNYSSFVKTKDQNLMLQFEAFQDQQKKIKAMEKAIKDLRDWAIRADNNKFFRRAASMQKRLDKMEKIDKPMLEKQNMKLTVNQTQRSGEEAVKIINLVKSFDKKCLIKNGELLIRYGERAALIGANGSGKSTLLKILLGEESADTGEALFGANVRAAYLPQQITFENEEATVLECFRDGITISEGKAREYLAKYLFFSESVFKKVKSLSGGEKSRLKLSKLLFEDVNLLILDEPTNHLDIDSIETLEETLLDFEGTILFISHDRYFINRLCSYIVCLENKNLVKYLGNYEYYREKKLASLKESEVQKNKAKKEKPHRIKVEDEEKKKEKLRLKLEEQIAEFEEEIAKLDLKMNSQGTDYILIQKCFEEKQSIQSKLDEVMEQWMNIY</sequence>
<dbReference type="CDD" id="cd03221">
    <property type="entry name" value="ABCF_EF-3"/>
    <property type="match status" value="2"/>
</dbReference>
<dbReference type="PANTHER" id="PTHR42855">
    <property type="entry name" value="ABC TRANSPORTER ATP-BINDING SUBUNIT"/>
    <property type="match status" value="1"/>
</dbReference>
<dbReference type="PROSITE" id="PS50893">
    <property type="entry name" value="ABC_TRANSPORTER_2"/>
    <property type="match status" value="2"/>
</dbReference>
<feature type="coiled-coil region" evidence="3">
    <location>
        <begin position="534"/>
        <end position="623"/>
    </location>
</feature>
<organism evidence="5 6">
    <name type="scientific">Clostridium omnivorum</name>
    <dbReference type="NCBI Taxonomy" id="1604902"/>
    <lineage>
        <taxon>Bacteria</taxon>
        <taxon>Bacillati</taxon>
        <taxon>Bacillota</taxon>
        <taxon>Clostridia</taxon>
        <taxon>Eubacteriales</taxon>
        <taxon>Clostridiaceae</taxon>
        <taxon>Clostridium</taxon>
    </lineage>
</organism>
<evidence type="ECO:0000256" key="2">
    <source>
        <dbReference type="ARBA" id="ARBA00022840"/>
    </source>
</evidence>
<dbReference type="EMBL" id="BRXR01000001">
    <property type="protein sequence ID" value="GLC29092.1"/>
    <property type="molecule type" value="Genomic_DNA"/>
</dbReference>
<dbReference type="RefSeq" id="WP_264848372.1">
    <property type="nucleotide sequence ID" value="NZ_BRXR01000001.1"/>
</dbReference>
<evidence type="ECO:0000313" key="5">
    <source>
        <dbReference type="EMBL" id="GLC29092.1"/>
    </source>
</evidence>
<dbReference type="SMART" id="SM00382">
    <property type="entry name" value="AAA"/>
    <property type="match status" value="2"/>
</dbReference>
<comment type="caution">
    <text evidence="5">The sequence shown here is derived from an EMBL/GenBank/DDBJ whole genome shotgun (WGS) entry which is preliminary data.</text>
</comment>
<dbReference type="InterPro" id="IPR051309">
    <property type="entry name" value="ABCF_ATPase"/>
</dbReference>
<keyword evidence="6" id="KW-1185">Reference proteome</keyword>
<protein>
    <submittedName>
        <fullName evidence="5">ABC transporter ATP-binding protein</fullName>
    </submittedName>
</protein>
<reference evidence="5 6" key="1">
    <citation type="journal article" date="2024" name="Int. J. Syst. Evol. Microbiol.">
        <title>Clostridium omnivorum sp. nov., isolated from anoxic soil under the treatment of reductive soil disinfestation.</title>
        <authorList>
            <person name="Ueki A."/>
            <person name="Tonouchi A."/>
            <person name="Kaku N."/>
            <person name="Honma S."/>
            <person name="Ueki K."/>
        </authorList>
    </citation>
    <scope>NUCLEOTIDE SEQUENCE [LARGE SCALE GENOMIC DNA]</scope>
    <source>
        <strain evidence="5 6">E14</strain>
    </source>
</reference>
<dbReference type="PROSITE" id="PS00211">
    <property type="entry name" value="ABC_TRANSPORTER_1"/>
    <property type="match status" value="1"/>
</dbReference>
<dbReference type="InterPro" id="IPR003593">
    <property type="entry name" value="AAA+_ATPase"/>
</dbReference>
<keyword evidence="1" id="KW-0547">Nucleotide-binding</keyword>
<accession>A0ABQ5N1L7</accession>
<dbReference type="NCBIfam" id="NF000355">
    <property type="entry name" value="ribo_prot_ABC_F"/>
    <property type="match status" value="1"/>
</dbReference>
<dbReference type="PANTHER" id="PTHR42855:SF2">
    <property type="entry name" value="DRUG RESISTANCE ABC TRANSPORTER,ATP-BINDING PROTEIN"/>
    <property type="match status" value="1"/>
</dbReference>
<dbReference type="Pfam" id="PF00005">
    <property type="entry name" value="ABC_tran"/>
    <property type="match status" value="2"/>
</dbReference>
<dbReference type="Pfam" id="PF12848">
    <property type="entry name" value="ABC_tran_Xtn"/>
    <property type="match status" value="1"/>
</dbReference>
<name>A0ABQ5N1L7_9CLOT</name>
<evidence type="ECO:0000256" key="3">
    <source>
        <dbReference type="SAM" id="Coils"/>
    </source>
</evidence>
<dbReference type="InterPro" id="IPR017871">
    <property type="entry name" value="ABC_transporter-like_CS"/>
</dbReference>
<dbReference type="Gene3D" id="3.40.50.300">
    <property type="entry name" value="P-loop containing nucleotide triphosphate hydrolases"/>
    <property type="match status" value="2"/>
</dbReference>
<dbReference type="GO" id="GO:0005524">
    <property type="term" value="F:ATP binding"/>
    <property type="evidence" value="ECO:0007669"/>
    <property type="project" value="UniProtKB-KW"/>
</dbReference>
<dbReference type="Proteomes" id="UP001208567">
    <property type="component" value="Unassembled WGS sequence"/>
</dbReference>